<evidence type="ECO:0000256" key="8">
    <source>
        <dbReference type="ARBA" id="ARBA00022741"/>
    </source>
</evidence>
<feature type="transmembrane region" description="Helical" evidence="14">
    <location>
        <begin position="464"/>
        <end position="485"/>
    </location>
</feature>
<evidence type="ECO:0000256" key="4">
    <source>
        <dbReference type="ARBA" id="ARBA00012438"/>
    </source>
</evidence>
<keyword evidence="9" id="KW-0418">Kinase</keyword>
<dbReference type="InterPro" id="IPR003852">
    <property type="entry name" value="Sig_transdc_His_kinase_KdpD_N"/>
</dbReference>
<evidence type="ECO:0000256" key="14">
    <source>
        <dbReference type="SAM" id="Phobius"/>
    </source>
</evidence>
<evidence type="ECO:0000256" key="3">
    <source>
        <dbReference type="ARBA" id="ARBA00004236"/>
    </source>
</evidence>
<organism evidence="16 17">
    <name type="scientific">Mycobacterium timonense</name>
    <dbReference type="NCBI Taxonomy" id="701043"/>
    <lineage>
        <taxon>Bacteria</taxon>
        <taxon>Bacillati</taxon>
        <taxon>Actinomycetota</taxon>
        <taxon>Actinomycetes</taxon>
        <taxon>Mycobacteriales</taxon>
        <taxon>Mycobacteriaceae</taxon>
        <taxon>Mycobacterium</taxon>
        <taxon>Mycobacterium avium complex (MAC)</taxon>
    </lineage>
</organism>
<dbReference type="PROSITE" id="PS50109">
    <property type="entry name" value="HIS_KIN"/>
    <property type="match status" value="1"/>
</dbReference>
<dbReference type="InterPro" id="IPR003594">
    <property type="entry name" value="HATPase_dom"/>
</dbReference>
<feature type="transmembrane region" description="Helical" evidence="14">
    <location>
        <begin position="417"/>
        <end position="444"/>
    </location>
</feature>
<sequence>MSDVNLRGRHPRRGELRIYLGAAPGVGKTYSMLGEAHRRLERGTDLVAGVVETHGRAKTAELLEGIEIIPPRYIEYRGGRFPELDVPAVLARRPQVVLVDELAHTNAPGSKNPKRWQDVEELLDAGITVISTVNVQHLESLNDVVAQITGIEQKETVPDLIVRQAAQVELIDITPEALRRRLSHGNVYAPDRIDAALSNYFRRGNLTALRELALLWLADQVDTALAKYRAENKITDMWEARERVVVAVTGGPESETLVRRASRIASKSSAELMVVHVVRGDGLAGLSESRMAKIRELATSLDASLHTVVGDEVPSALLEFAREMNATQLVIGTSRRSRWARLFEEGIGPRIVELSGKIDVHLVTHEEARRGFRTASLAPRERRVTSWLAALIVPSIICAITVTALDQYLDTGGESALFFVGVLLVGLFGGVAPAALSAMLSGLLLNYFLIAPRHSFTIAEPNSAITELVLLLIAVAVAVLVDFAAKRTREARRASQEAELLTLFAGSVLRGADLETLLERVRETYAQRAVSMLREPGEEARGGDTASDVVACVGRDPCVSVDSADTAIEVGDDEFWMLLAGRKLSARDRRVLSAVARQAAGLIRQRELAEEASRTEAVVRADELRRSLLSAVSHDLRTPLAAAKVAVSSLRAEDVAFSATDTAELLATIEESIDQLTALVGNLLDSSRLAAGVIHPELSRVYLEEIVQRALVSIGKGATGFSRSAIDRVKVDVGDAMVMGDAGLLERVLANLIDNALRYAPHCLVRVNAGRVGDRVLINVIDEGPGIPHGAEEQVFGAFQRLGDHDNTTGVGLGMSVARGFVEAMGGTITATDTPGGGLTVIVEMAAPQGPSLVGNEEERGA</sequence>
<dbReference type="PRINTS" id="PR00344">
    <property type="entry name" value="BCTRLSENSOR"/>
</dbReference>
<dbReference type="Gene3D" id="1.20.120.620">
    <property type="entry name" value="Backbone structure of the membrane domain of e. Coli histidine kinase receptor kdpd"/>
    <property type="match status" value="1"/>
</dbReference>
<dbReference type="Pfam" id="PF00512">
    <property type="entry name" value="HisKA"/>
    <property type="match status" value="1"/>
</dbReference>
<evidence type="ECO:0000256" key="13">
    <source>
        <dbReference type="ARBA" id="ARBA00023136"/>
    </source>
</evidence>
<evidence type="ECO:0000259" key="15">
    <source>
        <dbReference type="PROSITE" id="PS50109"/>
    </source>
</evidence>
<evidence type="ECO:0000256" key="10">
    <source>
        <dbReference type="ARBA" id="ARBA00022840"/>
    </source>
</evidence>
<dbReference type="GO" id="GO:0005737">
    <property type="term" value="C:cytoplasm"/>
    <property type="evidence" value="ECO:0007669"/>
    <property type="project" value="UniProtKB-ARBA"/>
</dbReference>
<keyword evidence="11 14" id="KW-1133">Transmembrane helix</keyword>
<evidence type="ECO:0000256" key="1">
    <source>
        <dbReference type="ARBA" id="ARBA00000085"/>
    </source>
</evidence>
<dbReference type="Gene3D" id="3.40.50.620">
    <property type="entry name" value="HUPs"/>
    <property type="match status" value="1"/>
</dbReference>
<evidence type="ECO:0000256" key="9">
    <source>
        <dbReference type="ARBA" id="ARBA00022777"/>
    </source>
</evidence>
<dbReference type="InterPro" id="IPR036890">
    <property type="entry name" value="HATPase_C_sf"/>
</dbReference>
<dbReference type="Gene3D" id="3.30.565.10">
    <property type="entry name" value="Histidine kinase-like ATPase, C-terminal domain"/>
    <property type="match status" value="1"/>
</dbReference>
<keyword evidence="13 14" id="KW-0472">Membrane</keyword>
<keyword evidence="8" id="KW-0547">Nucleotide-binding</keyword>
<dbReference type="CDD" id="cd01987">
    <property type="entry name" value="USP_KdpD-like"/>
    <property type="match status" value="1"/>
</dbReference>
<feature type="transmembrane region" description="Helical" evidence="14">
    <location>
        <begin position="384"/>
        <end position="405"/>
    </location>
</feature>
<dbReference type="InterPro" id="IPR027417">
    <property type="entry name" value="P-loop_NTPase"/>
</dbReference>
<keyword evidence="17" id="KW-1185">Reference proteome</keyword>
<keyword evidence="5" id="KW-0597">Phosphoprotein</keyword>
<dbReference type="SUPFAM" id="SSF47384">
    <property type="entry name" value="Homodimeric domain of signal transducing histidine kinase"/>
    <property type="match status" value="1"/>
</dbReference>
<comment type="subcellular location">
    <subcellularLocation>
        <location evidence="3">Cell membrane</location>
    </subcellularLocation>
    <subcellularLocation>
        <location evidence="2">Membrane</location>
        <topology evidence="2">Multi-pass membrane protein</topology>
    </subcellularLocation>
</comment>
<dbReference type="GO" id="GO:0005886">
    <property type="term" value="C:plasma membrane"/>
    <property type="evidence" value="ECO:0007669"/>
    <property type="project" value="UniProtKB-SubCell"/>
</dbReference>
<evidence type="ECO:0000256" key="6">
    <source>
        <dbReference type="ARBA" id="ARBA00022679"/>
    </source>
</evidence>
<dbReference type="Proteomes" id="UP000465301">
    <property type="component" value="Unassembled WGS sequence"/>
</dbReference>
<dbReference type="Pfam" id="PF13493">
    <property type="entry name" value="DUF4118"/>
    <property type="match status" value="1"/>
</dbReference>
<dbReference type="SUPFAM" id="SSF52402">
    <property type="entry name" value="Adenine nucleotide alpha hydrolases-like"/>
    <property type="match status" value="1"/>
</dbReference>
<evidence type="ECO:0000256" key="2">
    <source>
        <dbReference type="ARBA" id="ARBA00004141"/>
    </source>
</evidence>
<dbReference type="Pfam" id="PF02702">
    <property type="entry name" value="KdpD"/>
    <property type="match status" value="1"/>
</dbReference>
<keyword evidence="12" id="KW-0902">Two-component regulatory system</keyword>
<dbReference type="InterPro" id="IPR038318">
    <property type="entry name" value="KdpD_sf"/>
</dbReference>
<dbReference type="CDD" id="cd00075">
    <property type="entry name" value="HATPase"/>
    <property type="match status" value="1"/>
</dbReference>
<dbReference type="Gene3D" id="1.10.287.130">
    <property type="match status" value="1"/>
</dbReference>
<dbReference type="InterPro" id="IPR006016">
    <property type="entry name" value="UspA"/>
</dbReference>
<accession>A0A7I9Z1G9</accession>
<dbReference type="SMART" id="SM00388">
    <property type="entry name" value="HisKA"/>
    <property type="match status" value="1"/>
</dbReference>
<reference evidence="16 17" key="1">
    <citation type="journal article" date="2019" name="Emerg. Microbes Infect.">
        <title>Comprehensive subspecies identification of 175 nontuberculous mycobacteria species based on 7547 genomic profiles.</title>
        <authorList>
            <person name="Matsumoto Y."/>
            <person name="Kinjo T."/>
            <person name="Motooka D."/>
            <person name="Nabeya D."/>
            <person name="Jung N."/>
            <person name="Uechi K."/>
            <person name="Horii T."/>
            <person name="Iida T."/>
            <person name="Fujita J."/>
            <person name="Nakamura S."/>
        </authorList>
    </citation>
    <scope>NUCLEOTIDE SEQUENCE [LARGE SCALE GENOMIC DNA]</scope>
    <source>
        <strain evidence="16 17">JCM 30726</strain>
    </source>
</reference>
<evidence type="ECO:0000313" key="16">
    <source>
        <dbReference type="EMBL" id="GFG94682.1"/>
    </source>
</evidence>
<name>A0A7I9Z1G9_9MYCO</name>
<evidence type="ECO:0000313" key="17">
    <source>
        <dbReference type="Proteomes" id="UP000465301"/>
    </source>
</evidence>
<feature type="domain" description="Histidine kinase" evidence="15">
    <location>
        <begin position="631"/>
        <end position="849"/>
    </location>
</feature>
<keyword evidence="10" id="KW-0067">ATP-binding</keyword>
<dbReference type="SUPFAM" id="SSF55874">
    <property type="entry name" value="ATPase domain of HSP90 chaperone/DNA topoisomerase II/histidine kinase"/>
    <property type="match status" value="1"/>
</dbReference>
<dbReference type="AlphaFoldDB" id="A0A7I9Z1G9"/>
<dbReference type="InterPro" id="IPR025201">
    <property type="entry name" value="KdpD_TM"/>
</dbReference>
<dbReference type="EC" id="2.7.13.3" evidence="4"/>
<dbReference type="GO" id="GO:0005524">
    <property type="term" value="F:ATP binding"/>
    <property type="evidence" value="ECO:0007669"/>
    <property type="project" value="UniProtKB-KW"/>
</dbReference>
<keyword evidence="6" id="KW-0808">Transferase</keyword>
<dbReference type="InterPro" id="IPR004358">
    <property type="entry name" value="Sig_transdc_His_kin-like_C"/>
</dbReference>
<evidence type="ECO:0000256" key="7">
    <source>
        <dbReference type="ARBA" id="ARBA00022692"/>
    </source>
</evidence>
<gene>
    <name evidence="16" type="primary">kdpD</name>
    <name evidence="16" type="ORF">MTIM_05610</name>
</gene>
<dbReference type="InterPro" id="IPR014729">
    <property type="entry name" value="Rossmann-like_a/b/a_fold"/>
</dbReference>
<dbReference type="FunFam" id="3.40.50.300:FF:000483">
    <property type="entry name" value="Sensor histidine kinase KdpD"/>
    <property type="match status" value="1"/>
</dbReference>
<dbReference type="InterPro" id="IPR003661">
    <property type="entry name" value="HisK_dim/P_dom"/>
</dbReference>
<dbReference type="InterPro" id="IPR005467">
    <property type="entry name" value="His_kinase_dom"/>
</dbReference>
<dbReference type="PANTHER" id="PTHR45569">
    <property type="entry name" value="SENSOR PROTEIN KDPD"/>
    <property type="match status" value="1"/>
</dbReference>
<protein>
    <recommendedName>
        <fullName evidence="4">histidine kinase</fullName>
        <ecNumber evidence="4">2.7.13.3</ecNumber>
    </recommendedName>
</protein>
<dbReference type="Pfam" id="PF00582">
    <property type="entry name" value="Usp"/>
    <property type="match status" value="1"/>
</dbReference>
<dbReference type="CDD" id="cd00082">
    <property type="entry name" value="HisKA"/>
    <property type="match status" value="1"/>
</dbReference>
<dbReference type="FunFam" id="1.10.287.130:FF:000021">
    <property type="entry name" value="Sensor histidine kinase KdpD"/>
    <property type="match status" value="1"/>
</dbReference>
<comment type="catalytic activity">
    <reaction evidence="1">
        <text>ATP + protein L-histidine = ADP + protein N-phospho-L-histidine.</text>
        <dbReference type="EC" id="2.7.13.3"/>
    </reaction>
</comment>
<keyword evidence="7 14" id="KW-0812">Transmembrane</keyword>
<evidence type="ECO:0000256" key="11">
    <source>
        <dbReference type="ARBA" id="ARBA00022989"/>
    </source>
</evidence>
<comment type="caution">
    <text evidence="16">The sequence shown here is derived from an EMBL/GenBank/DDBJ whole genome shotgun (WGS) entry which is preliminary data.</text>
</comment>
<dbReference type="Gene3D" id="3.40.50.300">
    <property type="entry name" value="P-loop containing nucleotide triphosphate hydrolases"/>
    <property type="match status" value="1"/>
</dbReference>
<proteinExistence type="predicted"/>
<dbReference type="SMART" id="SM00387">
    <property type="entry name" value="HATPase_c"/>
    <property type="match status" value="1"/>
</dbReference>
<dbReference type="FunFam" id="3.40.50.620:FF:000112">
    <property type="entry name" value="Sensor histidine kinase KdpD"/>
    <property type="match status" value="1"/>
</dbReference>
<evidence type="ECO:0000256" key="5">
    <source>
        <dbReference type="ARBA" id="ARBA00022553"/>
    </source>
</evidence>
<dbReference type="GO" id="GO:0000155">
    <property type="term" value="F:phosphorelay sensor kinase activity"/>
    <property type="evidence" value="ECO:0007669"/>
    <property type="project" value="InterPro"/>
</dbReference>
<dbReference type="Pfam" id="PF02518">
    <property type="entry name" value="HATPase_c"/>
    <property type="match status" value="1"/>
</dbReference>
<dbReference type="InterPro" id="IPR036097">
    <property type="entry name" value="HisK_dim/P_sf"/>
</dbReference>
<dbReference type="InterPro" id="IPR052023">
    <property type="entry name" value="Histidine_kinase_KdpD"/>
</dbReference>
<dbReference type="EMBL" id="BLLA01000001">
    <property type="protein sequence ID" value="GFG94682.1"/>
    <property type="molecule type" value="Genomic_DNA"/>
</dbReference>
<dbReference type="PANTHER" id="PTHR45569:SF1">
    <property type="entry name" value="SENSOR PROTEIN KDPD"/>
    <property type="match status" value="1"/>
</dbReference>
<evidence type="ECO:0000256" key="12">
    <source>
        <dbReference type="ARBA" id="ARBA00023012"/>
    </source>
</evidence>